<dbReference type="SUPFAM" id="SSF52087">
    <property type="entry name" value="CRAL/TRIO domain"/>
    <property type="match status" value="1"/>
</dbReference>
<dbReference type="InterPro" id="IPR011074">
    <property type="entry name" value="CRAL/TRIO_N_dom"/>
</dbReference>
<dbReference type="PANTHER" id="PTHR45824">
    <property type="entry name" value="GH16843P"/>
    <property type="match status" value="1"/>
</dbReference>
<dbReference type="AlphaFoldDB" id="A0A2V0PCL5"/>
<evidence type="ECO:0000259" key="1">
    <source>
        <dbReference type="PROSITE" id="PS50191"/>
    </source>
</evidence>
<accession>A0A2V0PCL5</accession>
<organism evidence="2 3">
    <name type="scientific">Raphidocelis subcapitata</name>
    <dbReference type="NCBI Taxonomy" id="307507"/>
    <lineage>
        <taxon>Eukaryota</taxon>
        <taxon>Viridiplantae</taxon>
        <taxon>Chlorophyta</taxon>
        <taxon>core chlorophytes</taxon>
        <taxon>Chlorophyceae</taxon>
        <taxon>CS clade</taxon>
        <taxon>Sphaeropleales</taxon>
        <taxon>Selenastraceae</taxon>
        <taxon>Raphidocelis</taxon>
    </lineage>
</organism>
<dbReference type="InterPro" id="IPR036865">
    <property type="entry name" value="CRAL-TRIO_dom_sf"/>
</dbReference>
<dbReference type="SMART" id="SM00516">
    <property type="entry name" value="SEC14"/>
    <property type="match status" value="1"/>
</dbReference>
<dbReference type="InParanoid" id="A0A2V0PCL5"/>
<gene>
    <name evidence="2" type="ORF">Rsub_10730</name>
</gene>
<evidence type="ECO:0000313" key="2">
    <source>
        <dbReference type="EMBL" id="GBF97594.1"/>
    </source>
</evidence>
<dbReference type="SUPFAM" id="SSF46938">
    <property type="entry name" value="CRAL/TRIO N-terminal domain"/>
    <property type="match status" value="1"/>
</dbReference>
<dbReference type="PROSITE" id="PS50191">
    <property type="entry name" value="CRAL_TRIO"/>
    <property type="match status" value="1"/>
</dbReference>
<dbReference type="GO" id="GO:0008526">
    <property type="term" value="F:phosphatidylinositol transfer activity"/>
    <property type="evidence" value="ECO:0007669"/>
    <property type="project" value="TreeGrafter"/>
</dbReference>
<dbReference type="Proteomes" id="UP000247498">
    <property type="component" value="Unassembled WGS sequence"/>
</dbReference>
<dbReference type="InterPro" id="IPR052578">
    <property type="entry name" value="PI_Transfer_CRAL-TRIO"/>
</dbReference>
<reference evidence="2 3" key="1">
    <citation type="journal article" date="2018" name="Sci. Rep.">
        <title>Raphidocelis subcapitata (=Pseudokirchneriella subcapitata) provides an insight into genome evolution and environmental adaptations in the Sphaeropleales.</title>
        <authorList>
            <person name="Suzuki S."/>
            <person name="Yamaguchi H."/>
            <person name="Nakajima N."/>
            <person name="Kawachi M."/>
        </authorList>
    </citation>
    <scope>NUCLEOTIDE SEQUENCE [LARGE SCALE GENOMIC DNA]</scope>
    <source>
        <strain evidence="2 3">NIES-35</strain>
    </source>
</reference>
<dbReference type="Gene3D" id="3.40.525.10">
    <property type="entry name" value="CRAL-TRIO lipid binding domain"/>
    <property type="match status" value="1"/>
</dbReference>
<comment type="caution">
    <text evidence="2">The sequence shown here is derived from an EMBL/GenBank/DDBJ whole genome shotgun (WGS) entry which is preliminary data.</text>
</comment>
<keyword evidence="3" id="KW-1185">Reference proteome</keyword>
<name>A0A2V0PCL5_9CHLO</name>
<protein>
    <recommendedName>
        <fullName evidence="1">CRAL-TRIO domain-containing protein</fullName>
    </recommendedName>
</protein>
<dbReference type="Pfam" id="PF00650">
    <property type="entry name" value="CRAL_TRIO"/>
    <property type="match status" value="1"/>
</dbReference>
<dbReference type="PANTHER" id="PTHR45824:SF6">
    <property type="entry name" value="F16L1.9 PROTEIN"/>
    <property type="match status" value="1"/>
</dbReference>
<dbReference type="Pfam" id="PF03765">
    <property type="entry name" value="CRAL_TRIO_N"/>
    <property type="match status" value="1"/>
</dbReference>
<proteinExistence type="predicted"/>
<feature type="domain" description="CRAL-TRIO" evidence="1">
    <location>
        <begin position="129"/>
        <end position="289"/>
    </location>
</feature>
<sequence length="314" mass="35061">MSPATEAARPGTDAASAKHSSAAGSWFTHALDKLHITHHAEAAVDLDKLGEEVLASVRAELTAAGAWGDAEAAFCDPACLQRYLRARSMEVTKASAMLKHTLEWRREAAVDNLRLSDYDEFIGEGWMWLAGNDDAGATVLMCRKRRTRLEEDRVENFIGFLTVLLESSVRNMRNGTEKWTWVFDMAGYDSRNSPRIDVTLRVLQLVASHYPERLAKVFILDAPTIFWVLFKAISPFLDPVTKTKIEFVYSKDVKKAEEAARAPARAAAAASGVDAMIELADGPEARFLPYMPFYKAPFDKEALLKKFRSLGWKE</sequence>
<dbReference type="InterPro" id="IPR001251">
    <property type="entry name" value="CRAL-TRIO_dom"/>
</dbReference>
<dbReference type="CDD" id="cd00170">
    <property type="entry name" value="SEC14"/>
    <property type="match status" value="1"/>
</dbReference>
<dbReference type="SMART" id="SM01100">
    <property type="entry name" value="CRAL_TRIO_N"/>
    <property type="match status" value="1"/>
</dbReference>
<dbReference type="OrthoDB" id="75724at2759"/>
<dbReference type="EMBL" id="BDRX01000103">
    <property type="protein sequence ID" value="GBF97594.1"/>
    <property type="molecule type" value="Genomic_DNA"/>
</dbReference>
<dbReference type="InterPro" id="IPR036273">
    <property type="entry name" value="CRAL/TRIO_N_dom_sf"/>
</dbReference>
<evidence type="ECO:0000313" key="3">
    <source>
        <dbReference type="Proteomes" id="UP000247498"/>
    </source>
</evidence>